<name>A0ABU5DL67_9BURK</name>
<feature type="transmembrane region" description="Helical" evidence="1">
    <location>
        <begin position="243"/>
        <end position="265"/>
    </location>
</feature>
<proteinExistence type="predicted"/>
<protein>
    <submittedName>
        <fullName evidence="2">HupE/UreJ family protein</fullName>
    </submittedName>
</protein>
<keyword evidence="1" id="KW-0472">Membrane</keyword>
<feature type="transmembrane region" description="Helical" evidence="1">
    <location>
        <begin position="211"/>
        <end position="231"/>
    </location>
</feature>
<comment type="caution">
    <text evidence="2">The sequence shown here is derived from an EMBL/GenBank/DDBJ whole genome shotgun (WGS) entry which is preliminary data.</text>
</comment>
<feature type="transmembrane region" description="Helical" evidence="1">
    <location>
        <begin position="363"/>
        <end position="381"/>
    </location>
</feature>
<evidence type="ECO:0000313" key="2">
    <source>
        <dbReference type="EMBL" id="MDY0747036.1"/>
    </source>
</evidence>
<feature type="transmembrane region" description="Helical" evidence="1">
    <location>
        <begin position="271"/>
        <end position="289"/>
    </location>
</feature>
<keyword evidence="1" id="KW-1133">Transmembrane helix</keyword>
<accession>A0ABU5DL67</accession>
<evidence type="ECO:0000313" key="3">
    <source>
        <dbReference type="Proteomes" id="UP001285263"/>
    </source>
</evidence>
<keyword evidence="3" id="KW-1185">Reference proteome</keyword>
<organism evidence="2 3">
    <name type="scientific">Roseateles agri</name>
    <dbReference type="NCBI Taxonomy" id="3098619"/>
    <lineage>
        <taxon>Bacteria</taxon>
        <taxon>Pseudomonadati</taxon>
        <taxon>Pseudomonadota</taxon>
        <taxon>Betaproteobacteria</taxon>
        <taxon>Burkholderiales</taxon>
        <taxon>Sphaerotilaceae</taxon>
        <taxon>Roseateles</taxon>
    </lineage>
</organism>
<feature type="transmembrane region" description="Helical" evidence="1">
    <location>
        <begin position="401"/>
        <end position="422"/>
    </location>
</feature>
<keyword evidence="1" id="KW-0812">Transmembrane</keyword>
<feature type="transmembrane region" description="Helical" evidence="1">
    <location>
        <begin position="339"/>
        <end position="356"/>
    </location>
</feature>
<reference evidence="2 3" key="1">
    <citation type="submission" date="2023-11" db="EMBL/GenBank/DDBJ databases">
        <title>Paucibacter sp. nov., isolated from fresh soil in Korea.</title>
        <authorList>
            <person name="Le N.T.T."/>
        </authorList>
    </citation>
    <scope>NUCLEOTIDE SEQUENCE [LARGE SCALE GENOMIC DNA]</scope>
    <source>
        <strain evidence="2 3">R3-3</strain>
    </source>
</reference>
<dbReference type="Proteomes" id="UP001285263">
    <property type="component" value="Unassembled WGS sequence"/>
</dbReference>
<dbReference type="InterPro" id="IPR032809">
    <property type="entry name" value="Put_HupE_UreJ"/>
</dbReference>
<gene>
    <name evidence="2" type="ORF">SNE35_21160</name>
</gene>
<dbReference type="Pfam" id="PF13795">
    <property type="entry name" value="HupE_UreJ_2"/>
    <property type="match status" value="1"/>
</dbReference>
<evidence type="ECO:0000256" key="1">
    <source>
        <dbReference type="SAM" id="Phobius"/>
    </source>
</evidence>
<dbReference type="RefSeq" id="WP_320425005.1">
    <property type="nucleotide sequence ID" value="NZ_JAXCLA010000007.1"/>
</dbReference>
<dbReference type="EMBL" id="JAXCLA010000007">
    <property type="protein sequence ID" value="MDY0747036.1"/>
    <property type="molecule type" value="Genomic_DNA"/>
</dbReference>
<feature type="transmembrane region" description="Helical" evidence="1">
    <location>
        <begin position="298"/>
        <end position="319"/>
    </location>
</feature>
<sequence length="442" mass="46691">MGGLAWRMAALVMALLLLPFDLVHAHDVPPSLVMLDIGRDAVDAELQLPLPDLGAALQLPLAAQPDQVLARYSAPIEQRVREAFALRSFDDRAYRMELGPLALRRTDNPNWTANRWVVVHARLTAPAGASTLAFTVEDRIISERVVSHNALVSVRHDIRNGVLGDAPVQVGMLGFGIPALRIDGSAGGWMQGLVHLLRLGMRHIAEGPDHLLFLLALLLPAPLLARAGRWCGVRPVREALRGVVLVVSGFTIGHSASLALATLGWVEAPTAAVELLIAVSIVVSCVHAWRPVFAGRELWVAAGFGLVHGLAFAETLAGLDFDATTLGLSLLGFNVGIELMQLIVVATLLPTFLWLARSRWSAVTRLAGAGFAAACACGWVIERGLHRPNPLQALADGLSPPPAWLAALLVMAGAAAALALWCGGAQATAARPDSTAPSSVAG</sequence>